<evidence type="ECO:0000256" key="2">
    <source>
        <dbReference type="SAM" id="Phobius"/>
    </source>
</evidence>
<feature type="region of interest" description="Disordered" evidence="1">
    <location>
        <begin position="1"/>
        <end position="59"/>
    </location>
</feature>
<evidence type="ECO:0000256" key="1">
    <source>
        <dbReference type="SAM" id="MobiDB-lite"/>
    </source>
</evidence>
<protein>
    <submittedName>
        <fullName evidence="3">Uncharacterized protein</fullName>
    </submittedName>
</protein>
<proteinExistence type="predicted"/>
<keyword evidence="2" id="KW-0812">Transmembrane</keyword>
<dbReference type="EMBL" id="HBGO01000098">
    <property type="protein sequence ID" value="CAD9318490.1"/>
    <property type="molecule type" value="Transcribed_RNA"/>
</dbReference>
<name>A0A7S2E6R4_TRICV</name>
<feature type="transmembrane region" description="Helical" evidence="2">
    <location>
        <begin position="139"/>
        <end position="159"/>
    </location>
</feature>
<keyword evidence="2" id="KW-1133">Transmembrane helix</keyword>
<gene>
    <name evidence="3" type="ORF">OSIN01602_LOCUS44</name>
</gene>
<dbReference type="AlphaFoldDB" id="A0A7S2E6R4"/>
<feature type="compositionally biased region" description="Gly residues" evidence="1">
    <location>
        <begin position="19"/>
        <end position="46"/>
    </location>
</feature>
<sequence>MSGTGPYRRVSNRADPPTGAGGYSDGGGGGGLGGPTSSSMGGGGPHTGNAPSSRSRTASERASEKLQALAWIGAALVTSKLSKLPSAFASDPRVLRPLLNFSLLLLAVNAILTLYLAIYLPRIKGLSDPSAWSAYRPNLIPAMTGIAVLCGALMIRALWPVWGFVTPLVLGTVGLGAMEALHFVPWL</sequence>
<dbReference type="InterPro" id="IPR033579">
    <property type="entry name" value="TMEM128"/>
</dbReference>
<dbReference type="PANTHER" id="PTHR31134">
    <property type="entry name" value="TRANSMEMBRANE PROTEIN 128"/>
    <property type="match status" value="1"/>
</dbReference>
<keyword evidence="2" id="KW-0472">Membrane</keyword>
<feature type="transmembrane region" description="Helical" evidence="2">
    <location>
        <begin position="98"/>
        <end position="118"/>
    </location>
</feature>
<dbReference type="Pfam" id="PF20479">
    <property type="entry name" value="TMEM128"/>
    <property type="match status" value="1"/>
</dbReference>
<organism evidence="3">
    <name type="scientific">Trieres chinensis</name>
    <name type="common">Marine centric diatom</name>
    <name type="synonym">Odontella sinensis</name>
    <dbReference type="NCBI Taxonomy" id="1514140"/>
    <lineage>
        <taxon>Eukaryota</taxon>
        <taxon>Sar</taxon>
        <taxon>Stramenopiles</taxon>
        <taxon>Ochrophyta</taxon>
        <taxon>Bacillariophyta</taxon>
        <taxon>Mediophyceae</taxon>
        <taxon>Biddulphiophycidae</taxon>
        <taxon>Eupodiscales</taxon>
        <taxon>Parodontellaceae</taxon>
        <taxon>Trieres</taxon>
    </lineage>
</organism>
<dbReference type="PANTHER" id="PTHR31134:SF1">
    <property type="entry name" value="TRANSMEMBRANE PROTEIN 128"/>
    <property type="match status" value="1"/>
</dbReference>
<feature type="transmembrane region" description="Helical" evidence="2">
    <location>
        <begin position="165"/>
        <end position="184"/>
    </location>
</feature>
<evidence type="ECO:0000313" key="3">
    <source>
        <dbReference type="EMBL" id="CAD9318490.1"/>
    </source>
</evidence>
<reference evidence="3" key="1">
    <citation type="submission" date="2021-01" db="EMBL/GenBank/DDBJ databases">
        <authorList>
            <person name="Corre E."/>
            <person name="Pelletier E."/>
            <person name="Niang G."/>
            <person name="Scheremetjew M."/>
            <person name="Finn R."/>
            <person name="Kale V."/>
            <person name="Holt S."/>
            <person name="Cochrane G."/>
            <person name="Meng A."/>
            <person name="Brown T."/>
            <person name="Cohen L."/>
        </authorList>
    </citation>
    <scope>NUCLEOTIDE SEQUENCE</scope>
    <source>
        <strain evidence="3">Grunow 1884</strain>
    </source>
</reference>
<accession>A0A7S2E6R4</accession>